<accession>A0ABS2H1W2</accession>
<reference evidence="5 6" key="1">
    <citation type="journal article" date="2021" name="Sci. Rep.">
        <title>The distribution of antibiotic resistance genes in chicken gut microbiota commensals.</title>
        <authorList>
            <person name="Juricova H."/>
            <person name="Matiasovicova J."/>
            <person name="Kubasova T."/>
            <person name="Cejkova D."/>
            <person name="Rychlik I."/>
        </authorList>
    </citation>
    <scope>NUCLEOTIDE SEQUENCE [LARGE SCALE GENOMIC DNA]</scope>
    <source>
        <strain evidence="5 6">An574</strain>
    </source>
</reference>
<dbReference type="Pfam" id="PF00437">
    <property type="entry name" value="T2SSE"/>
    <property type="match status" value="1"/>
</dbReference>
<dbReference type="InterPro" id="IPR027417">
    <property type="entry name" value="P-loop_NTPase"/>
</dbReference>
<name>A0ABS2H1W2_9LACO</name>
<evidence type="ECO:0000313" key="5">
    <source>
        <dbReference type="EMBL" id="MBM6941124.1"/>
    </source>
</evidence>
<dbReference type="EMBL" id="JACJKU010000068">
    <property type="protein sequence ID" value="MBM6941124.1"/>
    <property type="molecule type" value="Genomic_DNA"/>
</dbReference>
<feature type="domain" description="Bacterial type II secretion system protein E" evidence="4">
    <location>
        <begin position="5"/>
        <end position="269"/>
    </location>
</feature>
<dbReference type="Gene3D" id="3.40.50.300">
    <property type="entry name" value="P-loop containing nucleotide triphosphate hydrolases"/>
    <property type="match status" value="1"/>
</dbReference>
<keyword evidence="2" id="KW-0547">Nucleotide-binding</keyword>
<dbReference type="NCBIfam" id="NF041000">
    <property type="entry name" value="ATPase_ComGA"/>
    <property type="match status" value="1"/>
</dbReference>
<sequence length="323" mass="37133">MNPSQYIKRLLNHAIQQKTTDIYILPLGDRYTVIFNGRENKQIDSLKVNEAEQLISYLKFQANMSMSEHRRPQAGTLHRFLFNSKIDLRLSTVGDYLCRESMVLRIIYRLNHNNYQLVAPQQWSQLLKLIQGQGLVLFSGPMGSGKTTTMYRLLREECSNQVVLTIEDPVEIEEPSFLQLQVNVQAQMNYQNLIKLGLRHRPQVFIIGEIRDYETAQAAIEAALSGHLVLSTIHAKSASGVVSRLKQLGIADYYIDQALLGACYQRLLPLKNDDFAVLFDIKEHDELLMQNENGVGSEWHELLFKAVKEQKISKEIFYKFEKG</sequence>
<dbReference type="PANTHER" id="PTHR30258:SF2">
    <property type="entry name" value="COMG OPERON PROTEIN 1"/>
    <property type="match status" value="1"/>
</dbReference>
<evidence type="ECO:0000259" key="4">
    <source>
        <dbReference type="Pfam" id="PF00437"/>
    </source>
</evidence>
<evidence type="ECO:0000256" key="1">
    <source>
        <dbReference type="ARBA" id="ARBA00006611"/>
    </source>
</evidence>
<evidence type="ECO:0000313" key="6">
    <source>
        <dbReference type="Proteomes" id="UP000785625"/>
    </source>
</evidence>
<dbReference type="InterPro" id="IPR047667">
    <property type="entry name" value="ATPase_ComGA"/>
</dbReference>
<protein>
    <submittedName>
        <fullName evidence="5">Flp pilus assembly complex ATPase component TadA</fullName>
    </submittedName>
</protein>
<dbReference type="Proteomes" id="UP000785625">
    <property type="component" value="Unassembled WGS sequence"/>
</dbReference>
<evidence type="ECO:0000256" key="2">
    <source>
        <dbReference type="ARBA" id="ARBA00022741"/>
    </source>
</evidence>
<comment type="similarity">
    <text evidence="1">Belongs to the GSP E family.</text>
</comment>
<evidence type="ECO:0000256" key="3">
    <source>
        <dbReference type="ARBA" id="ARBA00022840"/>
    </source>
</evidence>
<dbReference type="Gene3D" id="3.30.450.90">
    <property type="match status" value="1"/>
</dbReference>
<dbReference type="RefSeq" id="WP_204785378.1">
    <property type="nucleotide sequence ID" value="NZ_CALVGD010000094.1"/>
</dbReference>
<proteinExistence type="inferred from homology"/>
<dbReference type="SUPFAM" id="SSF52540">
    <property type="entry name" value="P-loop containing nucleoside triphosphate hydrolases"/>
    <property type="match status" value="1"/>
</dbReference>
<keyword evidence="6" id="KW-1185">Reference proteome</keyword>
<keyword evidence="3" id="KW-0067">ATP-binding</keyword>
<dbReference type="InterPro" id="IPR001482">
    <property type="entry name" value="T2SS/T4SS_dom"/>
</dbReference>
<dbReference type="PANTHER" id="PTHR30258">
    <property type="entry name" value="TYPE II SECRETION SYSTEM PROTEIN GSPE-RELATED"/>
    <property type="match status" value="1"/>
</dbReference>
<organism evidence="5 6">
    <name type="scientific">Limosilactobacillus coleohominis</name>
    <dbReference type="NCBI Taxonomy" id="181675"/>
    <lineage>
        <taxon>Bacteria</taxon>
        <taxon>Bacillati</taxon>
        <taxon>Bacillota</taxon>
        <taxon>Bacilli</taxon>
        <taxon>Lactobacillales</taxon>
        <taxon>Lactobacillaceae</taxon>
        <taxon>Limosilactobacillus</taxon>
    </lineage>
</organism>
<dbReference type="CDD" id="cd01129">
    <property type="entry name" value="PulE-GspE-like"/>
    <property type="match status" value="1"/>
</dbReference>
<gene>
    <name evidence="5" type="primary">tadA</name>
    <name evidence="5" type="ORF">H5975_06545</name>
</gene>
<comment type="caution">
    <text evidence="5">The sequence shown here is derived from an EMBL/GenBank/DDBJ whole genome shotgun (WGS) entry which is preliminary data.</text>
</comment>